<dbReference type="PRINTS" id="PR00053">
    <property type="entry name" value="FORKHEAD"/>
</dbReference>
<dbReference type="Gene3D" id="1.10.10.10">
    <property type="entry name" value="Winged helix-like DNA-binding domain superfamily/Winged helix DNA-binding domain"/>
    <property type="match status" value="1"/>
</dbReference>
<evidence type="ECO:0000256" key="6">
    <source>
        <dbReference type="SAM" id="MobiDB-lite"/>
    </source>
</evidence>
<feature type="compositionally biased region" description="Low complexity" evidence="6">
    <location>
        <begin position="259"/>
        <end position="268"/>
    </location>
</feature>
<feature type="compositionally biased region" description="Polar residues" evidence="6">
    <location>
        <begin position="269"/>
        <end position="281"/>
    </location>
</feature>
<dbReference type="SUPFAM" id="SSF46785">
    <property type="entry name" value="Winged helix' DNA-binding domain"/>
    <property type="match status" value="1"/>
</dbReference>
<feature type="region of interest" description="Disordered" evidence="6">
    <location>
        <begin position="138"/>
        <end position="160"/>
    </location>
</feature>
<feature type="region of interest" description="Disordered" evidence="6">
    <location>
        <begin position="596"/>
        <end position="678"/>
    </location>
</feature>
<dbReference type="FunFam" id="1.10.10.10:FF:000071">
    <property type="entry name" value="Forkhead box F1"/>
    <property type="match status" value="1"/>
</dbReference>
<dbReference type="KEGG" id="der:6543879"/>
<dbReference type="Pfam" id="PF00250">
    <property type="entry name" value="Forkhead"/>
    <property type="match status" value="1"/>
</dbReference>
<feature type="compositionally biased region" description="Pro residues" evidence="6">
    <location>
        <begin position="661"/>
        <end position="670"/>
    </location>
</feature>
<keyword evidence="3 5" id="KW-0238">DNA-binding</keyword>
<evidence type="ECO:0000313" key="9">
    <source>
        <dbReference type="Proteomes" id="UP000008711"/>
    </source>
</evidence>
<dbReference type="GO" id="GO:0000978">
    <property type="term" value="F:RNA polymerase II cis-regulatory region sequence-specific DNA binding"/>
    <property type="evidence" value="ECO:0007669"/>
    <property type="project" value="TreeGrafter"/>
</dbReference>
<dbReference type="GO" id="GO:0000981">
    <property type="term" value="F:DNA-binding transcription factor activity, RNA polymerase II-specific"/>
    <property type="evidence" value="ECO:0007669"/>
    <property type="project" value="EnsemblMetazoa"/>
</dbReference>
<dbReference type="SMART" id="SM00339">
    <property type="entry name" value="FH"/>
    <property type="match status" value="1"/>
</dbReference>
<dbReference type="PROSITE" id="PS00658">
    <property type="entry name" value="FORK_HEAD_2"/>
    <property type="match status" value="1"/>
</dbReference>
<evidence type="ECO:0000256" key="1">
    <source>
        <dbReference type="ARBA" id="ARBA00004123"/>
    </source>
</evidence>
<feature type="DNA-binding region" description="Fork-head" evidence="5">
    <location>
        <begin position="319"/>
        <end position="416"/>
    </location>
</feature>
<dbReference type="PROSITE" id="PS50039">
    <property type="entry name" value="FORK_HEAD_3"/>
    <property type="match status" value="1"/>
</dbReference>
<feature type="domain" description="Fork-head" evidence="7">
    <location>
        <begin position="319"/>
        <end position="416"/>
    </location>
</feature>
<evidence type="ECO:0000256" key="5">
    <source>
        <dbReference type="PROSITE-ProRule" id="PRU00089"/>
    </source>
</evidence>
<dbReference type="OrthoDB" id="5954824at2759"/>
<dbReference type="AlphaFoldDB" id="B3NFJ8"/>
<sequence>MIKSEEVSDRSVMTMDQLGGYYHDHRAHPPFSHPHAHTHAHTHAHNHTHTHTHAGHLYRAGNLLTGGNYQAMGGGESPTELIDEKPNIGYMELKHYMDSTPTATPVSAAQHYSLSALHSMGTPPASSSPIPPYGVLMTAHSAGSASPQSNSKTPTDLPQDLQYVSSSTAGKGQPLQVQLQPLNHQYASTIKYCSNNTILSANDYQLLTSQDQVEQQQPAQQVQSQQLQHSPGGAYLPRISTSPSQVISNAHGMPVLNYSSASSSPAKSLNGSEASPPSQNPLEIKGSGSAGGGTGAASSQDAPSTPDTTKKSGTRRPEKPALSYINMIGHAIKESPTGKLTLSEIYAYLQKSYEFFRGPYVGWKNSVRHNLSLNECFKKLPKGMGVGKPGKGNYWTIDENSAHLFEDEGSLRRRPRGYRSKIKVKPYAGHANGYYAGSYGDAGMDNGNYYASPAFASYDYSAAGANGVSPAGGQGFGDPWNAHAAHSGASSVGMGVGMGVGVSPLPQYTNISCLAAGGNLNGTATTPPLAHSTLGMAPSAAPTSSSPLGAAATLQSDYAPNASLVAAGYSYVTSAGSLDNGLRSISLQQLPSLSSIQHAQAQAQAQAHHHHHQHHSSQSSQHPGHGSMHQNHGTSSMTPPPSQSGGSHGIDHSPIDRKPVYLPPTSPPPNLAALNGGGGYYEGLKYAN</sequence>
<proteinExistence type="predicted"/>
<comment type="subcellular location">
    <subcellularLocation>
        <location evidence="1 5">Nucleus</location>
    </subcellularLocation>
</comment>
<dbReference type="OMA" id="DNANFYA"/>
<dbReference type="GO" id="GO:0045944">
    <property type="term" value="P:positive regulation of transcription by RNA polymerase II"/>
    <property type="evidence" value="ECO:0007669"/>
    <property type="project" value="EnsemblMetazoa"/>
</dbReference>
<reference evidence="8 9" key="1">
    <citation type="journal article" date="2007" name="Nature">
        <title>Evolution of genes and genomes on the Drosophila phylogeny.</title>
        <authorList>
            <consortium name="Drosophila 12 Genomes Consortium"/>
            <person name="Clark A.G."/>
            <person name="Eisen M.B."/>
            <person name="Smith D.R."/>
            <person name="Bergman C.M."/>
            <person name="Oliver B."/>
            <person name="Markow T.A."/>
            <person name="Kaufman T.C."/>
            <person name="Kellis M."/>
            <person name="Gelbart W."/>
            <person name="Iyer V.N."/>
            <person name="Pollard D.A."/>
            <person name="Sackton T.B."/>
            <person name="Larracuente A.M."/>
            <person name="Singh N.D."/>
            <person name="Abad J.P."/>
            <person name="Abt D.N."/>
            <person name="Adryan B."/>
            <person name="Aguade M."/>
            <person name="Akashi H."/>
            <person name="Anderson W.W."/>
            <person name="Aquadro C.F."/>
            <person name="Ardell D.H."/>
            <person name="Arguello R."/>
            <person name="Artieri C.G."/>
            <person name="Barbash D.A."/>
            <person name="Barker D."/>
            <person name="Barsanti P."/>
            <person name="Batterham P."/>
            <person name="Batzoglou S."/>
            <person name="Begun D."/>
            <person name="Bhutkar A."/>
            <person name="Blanco E."/>
            <person name="Bosak S.A."/>
            <person name="Bradley R.K."/>
            <person name="Brand A.D."/>
            <person name="Brent M.R."/>
            <person name="Brooks A.N."/>
            <person name="Brown R.H."/>
            <person name="Butlin R.K."/>
            <person name="Caggese C."/>
            <person name="Calvi B.R."/>
            <person name="Bernardo de Carvalho A."/>
            <person name="Caspi A."/>
            <person name="Castrezana S."/>
            <person name="Celniker S.E."/>
            <person name="Chang J.L."/>
            <person name="Chapple C."/>
            <person name="Chatterji S."/>
            <person name="Chinwalla A."/>
            <person name="Civetta A."/>
            <person name="Clifton S.W."/>
            <person name="Comeron J.M."/>
            <person name="Costello J.C."/>
            <person name="Coyne J.A."/>
            <person name="Daub J."/>
            <person name="David R.G."/>
            <person name="Delcher A.L."/>
            <person name="Delehaunty K."/>
            <person name="Do C.B."/>
            <person name="Ebling H."/>
            <person name="Edwards K."/>
            <person name="Eickbush T."/>
            <person name="Evans J.D."/>
            <person name="Filipski A."/>
            <person name="Findeiss S."/>
            <person name="Freyhult E."/>
            <person name="Fulton L."/>
            <person name="Fulton R."/>
            <person name="Garcia A.C."/>
            <person name="Gardiner A."/>
            <person name="Garfield D.A."/>
            <person name="Garvin B.E."/>
            <person name="Gibson G."/>
            <person name="Gilbert D."/>
            <person name="Gnerre S."/>
            <person name="Godfrey J."/>
            <person name="Good R."/>
            <person name="Gotea V."/>
            <person name="Gravely B."/>
            <person name="Greenberg A.J."/>
            <person name="Griffiths-Jones S."/>
            <person name="Gross S."/>
            <person name="Guigo R."/>
            <person name="Gustafson E.A."/>
            <person name="Haerty W."/>
            <person name="Hahn M.W."/>
            <person name="Halligan D.L."/>
            <person name="Halpern A.L."/>
            <person name="Halter G.M."/>
            <person name="Han M.V."/>
            <person name="Heger A."/>
            <person name="Hillier L."/>
            <person name="Hinrichs A.S."/>
            <person name="Holmes I."/>
            <person name="Hoskins R.A."/>
            <person name="Hubisz M.J."/>
            <person name="Hultmark D."/>
            <person name="Huntley M.A."/>
            <person name="Jaffe D.B."/>
            <person name="Jagadeeshan S."/>
            <person name="Jeck W.R."/>
            <person name="Johnson J."/>
            <person name="Jones C.D."/>
            <person name="Jordan W.C."/>
            <person name="Karpen G.H."/>
            <person name="Kataoka E."/>
            <person name="Keightley P.D."/>
            <person name="Kheradpour P."/>
            <person name="Kirkness E.F."/>
            <person name="Koerich L.B."/>
            <person name="Kristiansen K."/>
            <person name="Kudrna D."/>
            <person name="Kulathinal R.J."/>
            <person name="Kumar S."/>
            <person name="Kwok R."/>
            <person name="Lander E."/>
            <person name="Langley C.H."/>
            <person name="Lapoint R."/>
            <person name="Lazzaro B.P."/>
            <person name="Lee S.J."/>
            <person name="Levesque L."/>
            <person name="Li R."/>
            <person name="Lin C.F."/>
            <person name="Lin M.F."/>
            <person name="Lindblad-Toh K."/>
            <person name="Llopart A."/>
            <person name="Long M."/>
            <person name="Low L."/>
            <person name="Lozovsky E."/>
            <person name="Lu J."/>
            <person name="Luo M."/>
            <person name="Machado C.A."/>
            <person name="Makalowski W."/>
            <person name="Marzo M."/>
            <person name="Matsuda M."/>
            <person name="Matzkin L."/>
            <person name="McAllister B."/>
            <person name="McBride C.S."/>
            <person name="McKernan B."/>
            <person name="McKernan K."/>
            <person name="Mendez-Lago M."/>
            <person name="Minx P."/>
            <person name="Mollenhauer M.U."/>
            <person name="Montooth K."/>
            <person name="Mount S.M."/>
            <person name="Mu X."/>
            <person name="Myers E."/>
            <person name="Negre B."/>
            <person name="Newfeld S."/>
            <person name="Nielsen R."/>
            <person name="Noor M.A."/>
            <person name="O'Grady P."/>
            <person name="Pachter L."/>
            <person name="Papaceit M."/>
            <person name="Parisi M.J."/>
            <person name="Parisi M."/>
            <person name="Parts L."/>
            <person name="Pedersen J.S."/>
            <person name="Pesole G."/>
            <person name="Phillippy A.M."/>
            <person name="Ponting C.P."/>
            <person name="Pop M."/>
            <person name="Porcelli D."/>
            <person name="Powell J.R."/>
            <person name="Prohaska S."/>
            <person name="Pruitt K."/>
            <person name="Puig M."/>
            <person name="Quesneville H."/>
            <person name="Ram K.R."/>
            <person name="Rand D."/>
            <person name="Rasmussen M.D."/>
            <person name="Reed L.K."/>
            <person name="Reenan R."/>
            <person name="Reily A."/>
            <person name="Remington K.A."/>
            <person name="Rieger T.T."/>
            <person name="Ritchie M.G."/>
            <person name="Robin C."/>
            <person name="Rogers Y.H."/>
            <person name="Rohde C."/>
            <person name="Rozas J."/>
            <person name="Rubenfield M.J."/>
            <person name="Ruiz A."/>
            <person name="Russo S."/>
            <person name="Salzberg S.L."/>
            <person name="Sanchez-Gracia A."/>
            <person name="Saranga D.J."/>
            <person name="Sato H."/>
            <person name="Schaeffer S.W."/>
            <person name="Schatz M.C."/>
            <person name="Schlenke T."/>
            <person name="Schwartz R."/>
            <person name="Segarra C."/>
            <person name="Singh R.S."/>
            <person name="Sirot L."/>
            <person name="Sirota M."/>
            <person name="Sisneros N.B."/>
            <person name="Smith C.D."/>
            <person name="Smith T.F."/>
            <person name="Spieth J."/>
            <person name="Stage D.E."/>
            <person name="Stark A."/>
            <person name="Stephan W."/>
            <person name="Strausberg R.L."/>
            <person name="Strempel S."/>
            <person name="Sturgill D."/>
            <person name="Sutton G."/>
            <person name="Sutton G.G."/>
            <person name="Tao W."/>
            <person name="Teichmann S."/>
            <person name="Tobari Y.N."/>
            <person name="Tomimura Y."/>
            <person name="Tsolas J.M."/>
            <person name="Valente V.L."/>
            <person name="Venter E."/>
            <person name="Venter J.C."/>
            <person name="Vicario S."/>
            <person name="Vieira F.G."/>
            <person name="Vilella A.J."/>
            <person name="Villasante A."/>
            <person name="Walenz B."/>
            <person name="Wang J."/>
            <person name="Wasserman M."/>
            <person name="Watts T."/>
            <person name="Wilson D."/>
            <person name="Wilson R.K."/>
            <person name="Wing R.A."/>
            <person name="Wolfner M.F."/>
            <person name="Wong A."/>
            <person name="Wong G.K."/>
            <person name="Wu C.I."/>
            <person name="Wu G."/>
            <person name="Yamamoto D."/>
            <person name="Yang H.P."/>
            <person name="Yang S.P."/>
            <person name="Yorke J.A."/>
            <person name="Yoshida K."/>
            <person name="Zdobnov E."/>
            <person name="Zhang P."/>
            <person name="Zhang Y."/>
            <person name="Zimin A.V."/>
            <person name="Baldwin J."/>
            <person name="Abdouelleil A."/>
            <person name="Abdulkadir J."/>
            <person name="Abebe A."/>
            <person name="Abera B."/>
            <person name="Abreu J."/>
            <person name="Acer S.C."/>
            <person name="Aftuck L."/>
            <person name="Alexander A."/>
            <person name="An P."/>
            <person name="Anderson E."/>
            <person name="Anderson S."/>
            <person name="Arachi H."/>
            <person name="Azer M."/>
            <person name="Bachantsang P."/>
            <person name="Barry A."/>
            <person name="Bayul T."/>
            <person name="Berlin A."/>
            <person name="Bessette D."/>
            <person name="Bloom T."/>
            <person name="Blye J."/>
            <person name="Boguslavskiy L."/>
            <person name="Bonnet C."/>
            <person name="Boukhgalter B."/>
            <person name="Bourzgui I."/>
            <person name="Brown A."/>
            <person name="Cahill P."/>
            <person name="Channer S."/>
            <person name="Cheshatsang Y."/>
            <person name="Chuda L."/>
            <person name="Citroen M."/>
            <person name="Collymore A."/>
            <person name="Cooke P."/>
            <person name="Costello M."/>
            <person name="D'Aco K."/>
            <person name="Daza R."/>
            <person name="De Haan G."/>
            <person name="DeGray S."/>
            <person name="DeMaso C."/>
            <person name="Dhargay N."/>
            <person name="Dooley K."/>
            <person name="Dooley E."/>
            <person name="Doricent M."/>
            <person name="Dorje P."/>
            <person name="Dorjee K."/>
            <person name="Dupes A."/>
            <person name="Elong R."/>
            <person name="Falk J."/>
            <person name="Farina A."/>
            <person name="Faro S."/>
            <person name="Ferguson D."/>
            <person name="Fisher S."/>
            <person name="Foley C.D."/>
            <person name="Franke A."/>
            <person name="Friedrich D."/>
            <person name="Gadbois L."/>
            <person name="Gearin G."/>
            <person name="Gearin C.R."/>
            <person name="Giannoukos G."/>
            <person name="Goode T."/>
            <person name="Graham J."/>
            <person name="Grandbois E."/>
            <person name="Grewal S."/>
            <person name="Gyaltsen K."/>
            <person name="Hafez N."/>
            <person name="Hagos B."/>
            <person name="Hall J."/>
            <person name="Henson C."/>
            <person name="Hollinger A."/>
            <person name="Honan T."/>
            <person name="Huard M.D."/>
            <person name="Hughes L."/>
            <person name="Hurhula B."/>
            <person name="Husby M.E."/>
            <person name="Kamat A."/>
            <person name="Kanga B."/>
            <person name="Kashin S."/>
            <person name="Khazanovich D."/>
            <person name="Kisner P."/>
            <person name="Lance K."/>
            <person name="Lara M."/>
            <person name="Lee W."/>
            <person name="Lennon N."/>
            <person name="Letendre F."/>
            <person name="LeVine R."/>
            <person name="Lipovsky A."/>
            <person name="Liu X."/>
            <person name="Liu J."/>
            <person name="Liu S."/>
            <person name="Lokyitsang T."/>
            <person name="Lokyitsang Y."/>
            <person name="Lubonja R."/>
            <person name="Lui A."/>
            <person name="MacDonald P."/>
            <person name="Magnisalis V."/>
            <person name="Maru K."/>
            <person name="Matthews C."/>
            <person name="McCusker W."/>
            <person name="McDonough S."/>
            <person name="Mehta T."/>
            <person name="Meldrim J."/>
            <person name="Meneus L."/>
            <person name="Mihai O."/>
            <person name="Mihalev A."/>
            <person name="Mihova T."/>
            <person name="Mittelman R."/>
            <person name="Mlenga V."/>
            <person name="Montmayeur A."/>
            <person name="Mulrain L."/>
            <person name="Navidi A."/>
            <person name="Naylor J."/>
            <person name="Negash T."/>
            <person name="Nguyen T."/>
            <person name="Nguyen N."/>
            <person name="Nicol R."/>
            <person name="Norbu C."/>
            <person name="Norbu N."/>
            <person name="Novod N."/>
            <person name="O'Neill B."/>
            <person name="Osman S."/>
            <person name="Markiewicz E."/>
            <person name="Oyono O.L."/>
            <person name="Patti C."/>
            <person name="Phunkhang P."/>
            <person name="Pierre F."/>
            <person name="Priest M."/>
            <person name="Raghuraman S."/>
            <person name="Rege F."/>
            <person name="Reyes R."/>
            <person name="Rise C."/>
            <person name="Rogov P."/>
            <person name="Ross K."/>
            <person name="Ryan E."/>
            <person name="Settipalli S."/>
            <person name="Shea T."/>
            <person name="Sherpa N."/>
            <person name="Shi L."/>
            <person name="Shih D."/>
            <person name="Sparrow T."/>
            <person name="Spaulding J."/>
            <person name="Stalker J."/>
            <person name="Stange-Thomann N."/>
            <person name="Stavropoulos S."/>
            <person name="Stone C."/>
            <person name="Strader C."/>
            <person name="Tesfaye S."/>
            <person name="Thomson T."/>
            <person name="Thoulutsang Y."/>
            <person name="Thoulutsang D."/>
            <person name="Topham K."/>
            <person name="Topping I."/>
            <person name="Tsamla T."/>
            <person name="Vassiliev H."/>
            <person name="Vo A."/>
            <person name="Wangchuk T."/>
            <person name="Wangdi T."/>
            <person name="Weiand M."/>
            <person name="Wilkinson J."/>
            <person name="Wilson A."/>
            <person name="Yadav S."/>
            <person name="Young G."/>
            <person name="Yu Q."/>
            <person name="Zembek L."/>
            <person name="Zhong D."/>
            <person name="Zimmer A."/>
            <person name="Zwirko Z."/>
            <person name="Jaffe D.B."/>
            <person name="Alvarez P."/>
            <person name="Brockman W."/>
            <person name="Butler J."/>
            <person name="Chin C."/>
            <person name="Gnerre S."/>
            <person name="Grabherr M."/>
            <person name="Kleber M."/>
            <person name="Mauceli E."/>
            <person name="MacCallum I."/>
        </authorList>
    </citation>
    <scope>NUCLEOTIDE SEQUENCE [LARGE SCALE GENOMIC DNA]</scope>
    <source>
        <strain evidence="8 9">TSC#14021-0224.01</strain>
    </source>
</reference>
<accession>B3NFJ8</accession>
<evidence type="ECO:0000256" key="2">
    <source>
        <dbReference type="ARBA" id="ARBA00022473"/>
    </source>
</evidence>
<feature type="compositionally biased region" description="Basic residues" evidence="6">
    <location>
        <begin position="34"/>
        <end position="54"/>
    </location>
</feature>
<dbReference type="PhylomeDB" id="B3NFJ8"/>
<name>B3NFJ8_DROER</name>
<evidence type="ECO:0000256" key="3">
    <source>
        <dbReference type="ARBA" id="ARBA00023125"/>
    </source>
</evidence>
<keyword evidence="2" id="KW-0217">Developmental protein</keyword>
<dbReference type="InterPro" id="IPR030456">
    <property type="entry name" value="TF_fork_head_CS_2"/>
</dbReference>
<dbReference type="InterPro" id="IPR051770">
    <property type="entry name" value="Forkhead_box_regulator"/>
</dbReference>
<dbReference type="PANTHER" id="PTHR46262">
    <property type="entry name" value="FORKHEAD BOX PROTEIN BINIOU"/>
    <property type="match status" value="1"/>
</dbReference>
<organism evidence="8 9">
    <name type="scientific">Drosophila erecta</name>
    <name type="common">Fruit fly</name>
    <dbReference type="NCBI Taxonomy" id="7220"/>
    <lineage>
        <taxon>Eukaryota</taxon>
        <taxon>Metazoa</taxon>
        <taxon>Ecdysozoa</taxon>
        <taxon>Arthropoda</taxon>
        <taxon>Hexapoda</taxon>
        <taxon>Insecta</taxon>
        <taxon>Pterygota</taxon>
        <taxon>Neoptera</taxon>
        <taxon>Endopterygota</taxon>
        <taxon>Diptera</taxon>
        <taxon>Brachycera</taxon>
        <taxon>Muscomorpha</taxon>
        <taxon>Ephydroidea</taxon>
        <taxon>Drosophilidae</taxon>
        <taxon>Drosophila</taxon>
        <taxon>Sophophora</taxon>
    </lineage>
</organism>
<feature type="compositionally biased region" description="Low complexity" evidence="6">
    <location>
        <begin position="596"/>
        <end position="606"/>
    </location>
</feature>
<feature type="compositionally biased region" description="Polar residues" evidence="6">
    <location>
        <begin position="628"/>
        <end position="637"/>
    </location>
</feature>
<feature type="region of interest" description="Disordered" evidence="6">
    <location>
        <begin position="210"/>
        <end position="240"/>
    </location>
</feature>
<dbReference type="PANTHER" id="PTHR46262:SF2">
    <property type="entry name" value="FORKHEAD BOX PROTEIN BINIOU"/>
    <property type="match status" value="1"/>
</dbReference>
<dbReference type="InterPro" id="IPR036388">
    <property type="entry name" value="WH-like_DNA-bd_sf"/>
</dbReference>
<feature type="region of interest" description="Disordered" evidence="6">
    <location>
        <begin position="30"/>
        <end position="54"/>
    </location>
</feature>
<dbReference type="eggNOG" id="KOG2294">
    <property type="taxonomic scope" value="Eukaryota"/>
</dbReference>
<keyword evidence="9" id="KW-1185">Reference proteome</keyword>
<dbReference type="InterPro" id="IPR001766">
    <property type="entry name" value="Fork_head_dom"/>
</dbReference>
<evidence type="ECO:0000259" key="7">
    <source>
        <dbReference type="PROSITE" id="PS50039"/>
    </source>
</evidence>
<reference evidence="8 9" key="2">
    <citation type="journal article" date="2008" name="Bioinformatics">
        <title>Assembly reconciliation.</title>
        <authorList>
            <person name="Zimin A.V."/>
            <person name="Smith D.R."/>
            <person name="Sutton G."/>
            <person name="Yorke J.A."/>
        </authorList>
    </citation>
    <scope>NUCLEOTIDE SEQUENCE [LARGE SCALE GENOMIC DNA]</scope>
    <source>
        <strain evidence="8 9">TSC#14021-0224.01</strain>
    </source>
</reference>
<feature type="compositionally biased region" description="Low complexity" evidence="6">
    <location>
        <begin position="210"/>
        <end position="228"/>
    </location>
</feature>
<protein>
    <submittedName>
        <fullName evidence="8">Uncharacterized protein, isoform A</fullName>
    </submittedName>
</protein>
<dbReference type="GO" id="GO:0001710">
    <property type="term" value="P:mesodermal cell fate commitment"/>
    <property type="evidence" value="ECO:0007669"/>
    <property type="project" value="EnsemblMetazoa"/>
</dbReference>
<keyword evidence="4 5" id="KW-0539">Nucleus</keyword>
<feature type="compositionally biased region" description="Basic and acidic residues" evidence="6">
    <location>
        <begin position="649"/>
        <end position="659"/>
    </location>
</feature>
<dbReference type="Proteomes" id="UP000008711">
    <property type="component" value="Unassembled WGS sequence"/>
</dbReference>
<dbReference type="HOGENOM" id="CLU_404541_0_0_1"/>
<feature type="region of interest" description="Disordered" evidence="6">
    <location>
        <begin position="258"/>
        <end position="320"/>
    </location>
</feature>
<gene>
    <name evidence="8" type="primary">Dere\GG14397</name>
    <name evidence="8" type="synonym">dere_GLEANR_14570</name>
    <name evidence="8" type="synonym">GG14397</name>
    <name evidence="8" type="ORF">Dere_GG14397</name>
</gene>
<dbReference type="EMBL" id="CH954178">
    <property type="protein sequence ID" value="EDV50540.1"/>
    <property type="molecule type" value="Genomic_DNA"/>
</dbReference>
<evidence type="ECO:0000256" key="4">
    <source>
        <dbReference type="ARBA" id="ARBA00023242"/>
    </source>
</evidence>
<evidence type="ECO:0000313" key="8">
    <source>
        <dbReference type="EMBL" id="EDV50540.1"/>
    </source>
</evidence>
<dbReference type="InterPro" id="IPR036390">
    <property type="entry name" value="WH_DNA-bd_sf"/>
</dbReference>
<dbReference type="GO" id="GO:0007435">
    <property type="term" value="P:salivary gland morphogenesis"/>
    <property type="evidence" value="ECO:0007669"/>
    <property type="project" value="EnsemblMetazoa"/>
</dbReference>
<feature type="compositionally biased region" description="Polar residues" evidence="6">
    <location>
        <begin position="141"/>
        <end position="160"/>
    </location>
</feature>
<dbReference type="GO" id="GO:0005634">
    <property type="term" value="C:nucleus"/>
    <property type="evidence" value="ECO:0007669"/>
    <property type="project" value="UniProtKB-SubCell"/>
</dbReference>